<dbReference type="AlphaFoldDB" id="A0A9D9E3D3"/>
<dbReference type="SUPFAM" id="SSF49899">
    <property type="entry name" value="Concanavalin A-like lectins/glucanases"/>
    <property type="match status" value="1"/>
</dbReference>
<dbReference type="NCBIfam" id="TIGR04183">
    <property type="entry name" value="Por_Secre_tail"/>
    <property type="match status" value="1"/>
</dbReference>
<dbReference type="InterPro" id="IPR026444">
    <property type="entry name" value="Secre_tail"/>
</dbReference>
<feature type="chain" id="PRO_5039623267" evidence="1">
    <location>
        <begin position="20"/>
        <end position="1240"/>
    </location>
</feature>
<dbReference type="InterPro" id="IPR013320">
    <property type="entry name" value="ConA-like_dom_sf"/>
</dbReference>
<dbReference type="Pfam" id="PF13385">
    <property type="entry name" value="Laminin_G_3"/>
    <property type="match status" value="1"/>
</dbReference>
<dbReference type="GO" id="GO:0005975">
    <property type="term" value="P:carbohydrate metabolic process"/>
    <property type="evidence" value="ECO:0007669"/>
    <property type="project" value="UniProtKB-ARBA"/>
</dbReference>
<dbReference type="Proteomes" id="UP000823636">
    <property type="component" value="Unassembled WGS sequence"/>
</dbReference>
<evidence type="ECO:0000313" key="4">
    <source>
        <dbReference type="Proteomes" id="UP000823636"/>
    </source>
</evidence>
<dbReference type="EMBL" id="JADIMW010000017">
    <property type="protein sequence ID" value="MBO8437638.1"/>
    <property type="molecule type" value="Genomic_DNA"/>
</dbReference>
<sequence>MKKWFFTALIAIVGTYVQAQTVPSHEQYVKIGSDSQKWYQAYQNWNEGDYLYKNDETAKENENFFISRIKPRTRFTFTATQVNESLNPARKLLWWCPIGVSSWNAVPAYFFNGEVFSMWSYVDIYGNWTAPMLQAPAAFLDVCHKNGVSASVVAAVSFGTVPDPSDGGHGSTIAALYDGGYEKLLKYLHYYGVDGIGWNSEFLWNKLNVIKFKNLLGDAYTNAADYGVPNFHNVWYGFTLNSGGISDGSCLTSNFSDWFHYNGKITSNAYFLNYGWRSTPSYLSRSQETAKSFQGRSSFDVYGGINCQSGYDIETFTEFESYELSLGLWGAHNTNMMYAASGENGSTALQKQATYQLVSENTFTGSSYNPVNTPENNNTIQMSSKSTNFCGFSNFIVARSTLTCEDLSDDPFVTYFNLGNGQFFNIEGRREFTNGWYNIGMQDYLPTWRWWWTKTFMGKNASDASTDMKAEFTWDDAWFGGSCLQISGETTAAYLQLFKTKYATAQSGDKLTIRYKVLSGNGKIEWACSTEAAPTKAVSATIISNAAASDEWVEKTINIGNGRSDLKVHNSTLALIGLKFSNTTSNFKILIGEISLTRGESPTPSKPEITTSKVLARNYKGVDVKVVYEMPSNLPAPVYNADVDTWFFKIYTEQEGEEKVMCTATTSWAAYVVGAPYDIEKGGTIRIGVSAVSKDGKSESEIAWSESITLPEPEIVEGIEINKTVIKPGETFTAKYADPFHESAKWEIINATTGEIVKAEENTSSITTELTDVGLYDIKITNNDASVAYSRGIIQISPERTGAIPQIAELSSSKTQIETREVVDLTYLATRLGEGKVSRAIKVDDPYMVHFPSMIARAPYTYMMWFKLESISHDTQGTNLINKLNKSCTQWPHDNWGDFWVQIRPDNEISYNVFGWTEHDNPNENMKSAGYTVEVGQWMHIAISLSSDNTEKMYINGKLVAETVDTKVVNGGLNNSCGEGDIYIGGSNTYKSGMNGWIDDFQVWDRVLSDNEVAAAMNGYPEGTEVPNGLLGFWDFETVNEDGYTFTNRGTKGTDAVWNADYVTYNNGEVFGKPNNDQSGILLLSGSLDVTTTATWNIPGGNLQSTGGTKENGTAQVSYDASGQYTPSLTLENMWGSDSKSIEYITVTEPSGIEDVITAEALGVYPNPFTDYVNIHFNQAGSYKVQIVAIDGKVIETKQLEVNENEIVRLDVKGGAGQYLVRILNTDNVAIRTMTVIKNK</sequence>
<feature type="domain" description="Secretion system C-terminal sorting" evidence="2">
    <location>
        <begin position="1164"/>
        <end position="1232"/>
    </location>
</feature>
<evidence type="ECO:0000259" key="2">
    <source>
        <dbReference type="Pfam" id="PF18962"/>
    </source>
</evidence>
<dbReference type="InterPro" id="IPR035986">
    <property type="entry name" value="PKD_dom_sf"/>
</dbReference>
<dbReference type="PANTHER" id="PTHR13246">
    <property type="entry name" value="ENDO BETA N-ACETYLGLUCOSAMINIDASE"/>
    <property type="match status" value="1"/>
</dbReference>
<gene>
    <name evidence="3" type="ORF">IAC54_01905</name>
</gene>
<dbReference type="PANTHER" id="PTHR13246:SF1">
    <property type="entry name" value="CYTOSOLIC ENDO-BETA-N-ACETYLGLUCOSAMINIDASE"/>
    <property type="match status" value="1"/>
</dbReference>
<protein>
    <submittedName>
        <fullName evidence="3">T9SS type A sorting domain-containing protein</fullName>
    </submittedName>
</protein>
<name>A0A9D9E3D3_9BACT</name>
<comment type="caution">
    <text evidence="3">The sequence shown here is derived from an EMBL/GenBank/DDBJ whole genome shotgun (WGS) entry which is preliminary data.</text>
</comment>
<dbReference type="InterPro" id="IPR013783">
    <property type="entry name" value="Ig-like_fold"/>
</dbReference>
<dbReference type="InterPro" id="IPR032979">
    <property type="entry name" value="ENGase"/>
</dbReference>
<accession>A0A9D9E3D3</accession>
<reference evidence="3" key="1">
    <citation type="submission" date="2020-10" db="EMBL/GenBank/DDBJ databases">
        <authorList>
            <person name="Gilroy R."/>
        </authorList>
    </citation>
    <scope>NUCLEOTIDE SEQUENCE</scope>
    <source>
        <strain evidence="3">G3-4614</strain>
    </source>
</reference>
<dbReference type="Gene3D" id="3.20.20.80">
    <property type="entry name" value="Glycosidases"/>
    <property type="match status" value="1"/>
</dbReference>
<reference evidence="3" key="2">
    <citation type="journal article" date="2021" name="PeerJ">
        <title>Extensive microbial diversity within the chicken gut microbiome revealed by metagenomics and culture.</title>
        <authorList>
            <person name="Gilroy R."/>
            <person name="Ravi A."/>
            <person name="Getino M."/>
            <person name="Pursley I."/>
            <person name="Horton D.L."/>
            <person name="Alikhan N.F."/>
            <person name="Baker D."/>
            <person name="Gharbi K."/>
            <person name="Hall N."/>
            <person name="Watson M."/>
            <person name="Adriaenssens E.M."/>
            <person name="Foster-Nyarko E."/>
            <person name="Jarju S."/>
            <person name="Secka A."/>
            <person name="Antonio M."/>
            <person name="Oren A."/>
            <person name="Chaudhuri R.R."/>
            <person name="La Ragione R."/>
            <person name="Hildebrand F."/>
            <person name="Pallen M.J."/>
        </authorList>
    </citation>
    <scope>NUCLEOTIDE SEQUENCE</scope>
    <source>
        <strain evidence="3">G3-4614</strain>
    </source>
</reference>
<dbReference type="Gene3D" id="2.60.40.10">
    <property type="entry name" value="Immunoglobulins"/>
    <property type="match status" value="1"/>
</dbReference>
<proteinExistence type="predicted"/>
<dbReference type="Pfam" id="PF18962">
    <property type="entry name" value="Por_Secre_tail"/>
    <property type="match status" value="1"/>
</dbReference>
<dbReference type="Gene3D" id="2.60.120.200">
    <property type="match status" value="1"/>
</dbReference>
<dbReference type="SUPFAM" id="SSF49299">
    <property type="entry name" value="PKD domain"/>
    <property type="match status" value="1"/>
</dbReference>
<dbReference type="Gene3D" id="2.60.120.260">
    <property type="entry name" value="Galactose-binding domain-like"/>
    <property type="match status" value="1"/>
</dbReference>
<dbReference type="GO" id="GO:0033925">
    <property type="term" value="F:mannosyl-glycoprotein endo-beta-N-acetylglucosaminidase activity"/>
    <property type="evidence" value="ECO:0007669"/>
    <property type="project" value="InterPro"/>
</dbReference>
<evidence type="ECO:0000313" key="3">
    <source>
        <dbReference type="EMBL" id="MBO8437638.1"/>
    </source>
</evidence>
<feature type="signal peptide" evidence="1">
    <location>
        <begin position="1"/>
        <end position="19"/>
    </location>
</feature>
<keyword evidence="1" id="KW-0732">Signal</keyword>
<organism evidence="3 4">
    <name type="scientific">Candidatus Caccoplasma merdipullorum</name>
    <dbReference type="NCBI Taxonomy" id="2840718"/>
    <lineage>
        <taxon>Bacteria</taxon>
        <taxon>Pseudomonadati</taxon>
        <taxon>Bacteroidota</taxon>
        <taxon>Bacteroidia</taxon>
        <taxon>Bacteroidales</taxon>
        <taxon>Bacteroidaceae</taxon>
        <taxon>Bacteroidaceae incertae sedis</taxon>
        <taxon>Candidatus Caccoplasma</taxon>
    </lineage>
</organism>
<evidence type="ECO:0000256" key="1">
    <source>
        <dbReference type="SAM" id="SignalP"/>
    </source>
</evidence>